<organism evidence="2 3">
    <name type="scientific">Roseicyclus marinus</name>
    <dbReference type="NCBI Taxonomy" id="2161673"/>
    <lineage>
        <taxon>Bacteria</taxon>
        <taxon>Pseudomonadati</taxon>
        <taxon>Pseudomonadota</taxon>
        <taxon>Alphaproteobacteria</taxon>
        <taxon>Rhodobacterales</taxon>
        <taxon>Roseobacteraceae</taxon>
        <taxon>Roseicyclus</taxon>
    </lineage>
</organism>
<dbReference type="Proteomes" id="UP001337723">
    <property type="component" value="Chromosome"/>
</dbReference>
<dbReference type="RefSeq" id="WP_338272321.1">
    <property type="nucleotide sequence ID" value="NZ_AP027266.1"/>
</dbReference>
<sequence length="208" mass="21985">MAVWQGLKGWVSALSGDHAGKAAETAMPPETRDAPPSDLRAAAAHLLGAEVCARKILMVADPSCQVLEHAGWLDEHTGGVEMCSGLGDAGQRAGHLVEDKIVLVGIDYFTDLDAAITALAQFRQDAPDLPVVMGSVTFSRLDLSCERALIADASIRLPVTRPQLAMALAAALSNHRHMRVQLLDRADQGSRIAGGPQNDPLAPVRLST</sequence>
<dbReference type="AlphaFoldDB" id="A0AA48KJP6"/>
<evidence type="ECO:0000313" key="2">
    <source>
        <dbReference type="EMBL" id="BDW86384.1"/>
    </source>
</evidence>
<dbReference type="KEGG" id="rmai:MACH21_25610"/>
<name>A0AA48KJP6_9RHOB</name>
<gene>
    <name evidence="2" type="ORF">MACH21_25610</name>
</gene>
<dbReference type="EMBL" id="AP027266">
    <property type="protein sequence ID" value="BDW86384.1"/>
    <property type="molecule type" value="Genomic_DNA"/>
</dbReference>
<reference evidence="2 3" key="1">
    <citation type="submission" date="2023-01" db="EMBL/GenBank/DDBJ databases">
        <title>Complete genome sequence of Roseicyclus marinus strain Dej080120_10.</title>
        <authorList>
            <person name="Ueki S."/>
            <person name="Maruyama F."/>
        </authorList>
    </citation>
    <scope>NUCLEOTIDE SEQUENCE [LARGE SCALE GENOMIC DNA]</scope>
    <source>
        <strain evidence="2 3">Dej080120_10</strain>
    </source>
</reference>
<feature type="region of interest" description="Disordered" evidence="1">
    <location>
        <begin position="189"/>
        <end position="208"/>
    </location>
</feature>
<keyword evidence="3" id="KW-1185">Reference proteome</keyword>
<evidence type="ECO:0000256" key="1">
    <source>
        <dbReference type="SAM" id="MobiDB-lite"/>
    </source>
</evidence>
<proteinExistence type="predicted"/>
<protein>
    <submittedName>
        <fullName evidence="2">Uncharacterized protein</fullName>
    </submittedName>
</protein>
<accession>A0AA48KJP6</accession>
<evidence type="ECO:0000313" key="3">
    <source>
        <dbReference type="Proteomes" id="UP001337723"/>
    </source>
</evidence>